<protein>
    <recommendedName>
        <fullName evidence="1">Alpha-L-arabinofuranosidase B arabinose-binding domain-containing protein</fullName>
    </recommendedName>
</protein>
<evidence type="ECO:0000259" key="1">
    <source>
        <dbReference type="Pfam" id="PF05270"/>
    </source>
</evidence>
<dbReference type="PANTHER" id="PTHR43301">
    <property type="entry name" value="ARABINAN ENDO-1,5-ALPHA-L-ARABINOSIDASE"/>
    <property type="match status" value="1"/>
</dbReference>
<dbReference type="Proteomes" id="UP000078534">
    <property type="component" value="Unassembled WGS sequence"/>
</dbReference>
<dbReference type="Pfam" id="PF05270">
    <property type="entry name" value="AbfB"/>
    <property type="match status" value="1"/>
</dbReference>
<dbReference type="InterPro" id="IPR036195">
    <property type="entry name" value="AbfB_ABD_sf"/>
</dbReference>
<dbReference type="STRING" id="152268.A6K24_00530"/>
<evidence type="ECO:0000313" key="2">
    <source>
        <dbReference type="EMBL" id="OAS89086.1"/>
    </source>
</evidence>
<dbReference type="GO" id="GO:0046556">
    <property type="term" value="F:alpha-L-arabinofuranosidase activity"/>
    <property type="evidence" value="ECO:0007669"/>
    <property type="project" value="InterPro"/>
</dbReference>
<name>A0A179T4P8_9BACI</name>
<dbReference type="Gene3D" id="2.80.10.50">
    <property type="match status" value="1"/>
</dbReference>
<feature type="domain" description="Alpha-L-arabinofuranosidase B arabinose-binding" evidence="1">
    <location>
        <begin position="312"/>
        <end position="441"/>
    </location>
</feature>
<dbReference type="EMBL" id="LWSG01000001">
    <property type="protein sequence ID" value="OAS89086.1"/>
    <property type="molecule type" value="Genomic_DNA"/>
</dbReference>
<dbReference type="AlphaFoldDB" id="A0A179T4P8"/>
<dbReference type="Gene3D" id="2.115.10.20">
    <property type="entry name" value="Glycosyl hydrolase domain, family 43"/>
    <property type="match status" value="1"/>
</dbReference>
<dbReference type="CDD" id="cd23399">
    <property type="entry name" value="beta-trefoil_ABD_ABFB"/>
    <property type="match status" value="1"/>
</dbReference>
<dbReference type="SUPFAM" id="SSF110221">
    <property type="entry name" value="AbfB domain"/>
    <property type="match status" value="1"/>
</dbReference>
<proteinExistence type="predicted"/>
<accession>A0A179T4P8</accession>
<dbReference type="InterPro" id="IPR023296">
    <property type="entry name" value="Glyco_hydro_beta-prop_sf"/>
</dbReference>
<dbReference type="SUPFAM" id="SSF75005">
    <property type="entry name" value="Arabinanase/levansucrase/invertase"/>
    <property type="match status" value="1"/>
</dbReference>
<dbReference type="InterPro" id="IPR007934">
    <property type="entry name" value="AbfB_ABD"/>
</dbReference>
<gene>
    <name evidence="2" type="ORF">A6K24_00530</name>
</gene>
<dbReference type="PANTHER" id="PTHR43301:SF3">
    <property type="entry name" value="ARABINAN ENDO-1,5-ALPHA-L-ARABINOSIDASE A-RELATED"/>
    <property type="match status" value="1"/>
</dbReference>
<reference evidence="3" key="1">
    <citation type="submission" date="2016-04" db="EMBL/GenBank/DDBJ databases">
        <authorList>
            <person name="Lyu Z."/>
            <person name="Lyu W."/>
        </authorList>
    </citation>
    <scope>NUCLEOTIDE SEQUENCE [LARGE SCALE GENOMIC DNA]</scope>
    <source>
        <strain evidence="3">C44</strain>
    </source>
</reference>
<comment type="caution">
    <text evidence="2">The sequence shown here is derived from an EMBL/GenBank/DDBJ whole genome shotgun (WGS) entry which is preliminary data.</text>
</comment>
<evidence type="ECO:0000313" key="3">
    <source>
        <dbReference type="Proteomes" id="UP000078534"/>
    </source>
</evidence>
<keyword evidence="3" id="KW-1185">Reference proteome</keyword>
<dbReference type="InterPro" id="IPR050727">
    <property type="entry name" value="GH43_arabinanases"/>
</dbReference>
<sequence>MNEKLVVNQESKNEEIAYVMGYFTETPLNEGNEFSLHLAYSYDGLNWIPLNNNKPILDPQIGERGLRDPFVYKKQDGSFVILATNMWNSEYIMCYDSPDLITFENGRLLQLNSEGMHSWAPEVFFDKKINKYGIFWSGNTDDRNRIYVNYTEDFVTVSDPIIYFDPGYNVIDAAIEEHEGSFYMYFKDERTPDEAPTDGKRMKGTYSASLEPRSFDHNQYTRPIGEPMIEASIIIKKYEENKWYLYGDCYYPVNGRMFVWETEDLARGEWTPLNRRDYNPPLNAKHGSVTRITKKELDRLLHHWGDKPQWNRLKSYNSPDCYVRHEKSFAQIAHYPFDSYKSSQWIIVPGLADKAGISFESLQNRGHYLRNVNYALQLARNDESDDFKAEATFIPTQGLSDSSWSSFRSFRYPDKFITLDGIYLRVSDVNDDIDKQLATFQISW</sequence>
<organism evidence="2 3">
    <name type="scientific">Metabacillus litoralis</name>
    <dbReference type="NCBI Taxonomy" id="152268"/>
    <lineage>
        <taxon>Bacteria</taxon>
        <taxon>Bacillati</taxon>
        <taxon>Bacillota</taxon>
        <taxon>Bacilli</taxon>
        <taxon>Bacillales</taxon>
        <taxon>Bacillaceae</taxon>
        <taxon>Metabacillus</taxon>
    </lineage>
</organism>
<dbReference type="CDD" id="cd08983">
    <property type="entry name" value="GH43_Bt3655-like"/>
    <property type="match status" value="1"/>
</dbReference>
<dbReference type="RefSeq" id="WP_198165114.1">
    <property type="nucleotide sequence ID" value="NZ_LWSG01000001.1"/>
</dbReference>
<dbReference type="GO" id="GO:0046373">
    <property type="term" value="P:L-arabinose metabolic process"/>
    <property type="evidence" value="ECO:0007669"/>
    <property type="project" value="InterPro"/>
</dbReference>